<dbReference type="AlphaFoldDB" id="A0AAD5ULM1"/>
<feature type="region of interest" description="Disordered" evidence="7">
    <location>
        <begin position="216"/>
        <end position="236"/>
    </location>
</feature>
<dbReference type="Gene3D" id="1.20.58.610">
    <property type="entry name" value="Cdc37, Hsp90 binding domain"/>
    <property type="match status" value="1"/>
</dbReference>
<dbReference type="Pfam" id="PF08565">
    <property type="entry name" value="CDC37_M"/>
    <property type="match status" value="1"/>
</dbReference>
<evidence type="ECO:0000256" key="4">
    <source>
        <dbReference type="ARBA" id="ARBA00023186"/>
    </source>
</evidence>
<accession>A0AAD5ULM1</accession>
<dbReference type="GO" id="GO:0051087">
    <property type="term" value="F:protein-folding chaperone binding"/>
    <property type="evidence" value="ECO:0007669"/>
    <property type="project" value="TreeGrafter"/>
</dbReference>
<feature type="domain" description="Cdc37 Hsp90 binding" evidence="8">
    <location>
        <begin position="213"/>
        <end position="398"/>
    </location>
</feature>
<dbReference type="InterPro" id="IPR004918">
    <property type="entry name" value="Cdc37"/>
</dbReference>
<dbReference type="GO" id="GO:0005737">
    <property type="term" value="C:cytoplasm"/>
    <property type="evidence" value="ECO:0007669"/>
    <property type="project" value="UniProtKB-SubCell"/>
</dbReference>
<dbReference type="GO" id="GO:0006457">
    <property type="term" value="P:protein folding"/>
    <property type="evidence" value="ECO:0007669"/>
    <property type="project" value="TreeGrafter"/>
</dbReference>
<dbReference type="InterPro" id="IPR013874">
    <property type="entry name" value="Cdc37_Hsp90-bd"/>
</dbReference>
<evidence type="ECO:0000313" key="11">
    <source>
        <dbReference type="Proteomes" id="UP001210925"/>
    </source>
</evidence>
<evidence type="ECO:0000256" key="6">
    <source>
        <dbReference type="SAM" id="Coils"/>
    </source>
</evidence>
<organism evidence="10 11">
    <name type="scientific">Boothiomyces macroporosus</name>
    <dbReference type="NCBI Taxonomy" id="261099"/>
    <lineage>
        <taxon>Eukaryota</taxon>
        <taxon>Fungi</taxon>
        <taxon>Fungi incertae sedis</taxon>
        <taxon>Chytridiomycota</taxon>
        <taxon>Chytridiomycota incertae sedis</taxon>
        <taxon>Chytridiomycetes</taxon>
        <taxon>Rhizophydiales</taxon>
        <taxon>Terramycetaceae</taxon>
        <taxon>Boothiomyces</taxon>
    </lineage>
</organism>
<evidence type="ECO:0000256" key="1">
    <source>
        <dbReference type="ARBA" id="ARBA00004496"/>
    </source>
</evidence>
<evidence type="ECO:0000256" key="3">
    <source>
        <dbReference type="ARBA" id="ARBA00022490"/>
    </source>
</evidence>
<dbReference type="InterPro" id="IPR013873">
    <property type="entry name" value="Cdc37_C"/>
</dbReference>
<dbReference type="SMART" id="SM01071">
    <property type="entry name" value="CDC37_N"/>
    <property type="match status" value="1"/>
</dbReference>
<comment type="similarity">
    <text evidence="2">Belongs to the CDC37 family.</text>
</comment>
<keyword evidence="11" id="KW-1185">Reference proteome</keyword>
<dbReference type="SMART" id="SM01070">
    <property type="entry name" value="CDC37_M"/>
    <property type="match status" value="1"/>
</dbReference>
<evidence type="ECO:0000259" key="8">
    <source>
        <dbReference type="SMART" id="SM01070"/>
    </source>
</evidence>
<dbReference type="SUPFAM" id="SSF101391">
    <property type="entry name" value="Hsp90 co-chaperone CDC37"/>
    <property type="match status" value="1"/>
</dbReference>
<feature type="coiled-coil region" evidence="6">
    <location>
        <begin position="379"/>
        <end position="406"/>
    </location>
</feature>
<protein>
    <recommendedName>
        <fullName evidence="5">Hsp90 chaperone protein kinase-targeting subunit</fullName>
    </recommendedName>
</protein>
<feature type="compositionally biased region" description="Basic and acidic residues" evidence="7">
    <location>
        <begin position="227"/>
        <end position="236"/>
    </location>
</feature>
<evidence type="ECO:0000313" key="10">
    <source>
        <dbReference type="EMBL" id="KAJ3261539.1"/>
    </source>
</evidence>
<dbReference type="GO" id="GO:0031072">
    <property type="term" value="F:heat shock protein binding"/>
    <property type="evidence" value="ECO:0007669"/>
    <property type="project" value="TreeGrafter"/>
</dbReference>
<evidence type="ECO:0000256" key="2">
    <source>
        <dbReference type="ARBA" id="ARBA00006222"/>
    </source>
</evidence>
<dbReference type="Pfam" id="PF03234">
    <property type="entry name" value="CDC37_N"/>
    <property type="match status" value="1"/>
</dbReference>
<comment type="subcellular location">
    <subcellularLocation>
        <location evidence="1">Cytoplasm</location>
    </subcellularLocation>
</comment>
<sequence>MPIGKVMLTTDYSKWDAIELSDDEDFECHPNVDKKSMVRWKQAQVHKQRRERKDQRDLLQMEYDLTEEYLKFIPDEIKPLAALTPTQIFEYLKNLSERVEKKFTDPIRNESLGRMKDWPGNWEPPVWGDVLRSHKPWHEEINNIGKELVEFIAKDQDGQHIVKFLFDCFQKHIEMFKERQVVVKKQIKEFEAEMSKKLTSDNLVTGFDKTFVAKEKNDESTAAPAADTHKSSGKEKVIETIHSPKAQADNQMSKEIQQATLEEFEATDEQIKAIHPQLLEISKKTDYGDIARIVKQYPVIQTEKNEETLLLRGLALQIIGRTKEAKTAVTVSMIIKYTRSLGPSGVDMFFAKLSGTGTSAQNLFFSDLDKTYQHITTRGAVLRKEKLELQKKLKEQEESRKKLIESFTQPDGSLRVPLGENPTEMEKKQAEWFDNLPHDYKVGLLNEDVDKINAYLSSLPAEEADLQAKMAAKAGFIQLQEEEENPADLD</sequence>
<gene>
    <name evidence="10" type="primary">CDC37</name>
    <name evidence="10" type="ORF">HK103_005377</name>
</gene>
<dbReference type="InterPro" id="IPR013855">
    <property type="entry name" value="Cdc37_N_dom"/>
</dbReference>
<dbReference type="Proteomes" id="UP001210925">
    <property type="component" value="Unassembled WGS sequence"/>
</dbReference>
<keyword evidence="4" id="KW-0143">Chaperone</keyword>
<dbReference type="PANTHER" id="PTHR12800:SF4">
    <property type="entry name" value="HSP90 CO-CHAPERONE CDC37"/>
    <property type="match status" value="1"/>
</dbReference>
<proteinExistence type="inferred from homology"/>
<dbReference type="GO" id="GO:0050821">
    <property type="term" value="P:protein stabilization"/>
    <property type="evidence" value="ECO:0007669"/>
    <property type="project" value="TreeGrafter"/>
</dbReference>
<dbReference type="PANTHER" id="PTHR12800">
    <property type="entry name" value="CDC37-RELATED"/>
    <property type="match status" value="1"/>
</dbReference>
<comment type="caution">
    <text evidence="10">The sequence shown here is derived from an EMBL/GenBank/DDBJ whole genome shotgun (WGS) entry which is preliminary data.</text>
</comment>
<feature type="domain" description="Cdc37 N-terminal" evidence="9">
    <location>
        <begin position="9"/>
        <end position="210"/>
    </location>
</feature>
<dbReference type="GO" id="GO:0019901">
    <property type="term" value="F:protein kinase binding"/>
    <property type="evidence" value="ECO:0007669"/>
    <property type="project" value="InterPro"/>
</dbReference>
<name>A0AAD5ULM1_9FUNG</name>
<evidence type="ECO:0000256" key="7">
    <source>
        <dbReference type="SAM" id="MobiDB-lite"/>
    </source>
</evidence>
<dbReference type="InterPro" id="IPR038189">
    <property type="entry name" value="Cdc37_Hsp90-bd_sf"/>
</dbReference>
<keyword evidence="6" id="KW-0175">Coiled coil</keyword>
<evidence type="ECO:0000259" key="9">
    <source>
        <dbReference type="SMART" id="SM01071"/>
    </source>
</evidence>
<reference evidence="10" key="1">
    <citation type="submission" date="2020-05" db="EMBL/GenBank/DDBJ databases">
        <title>Phylogenomic resolution of chytrid fungi.</title>
        <authorList>
            <person name="Stajich J.E."/>
            <person name="Amses K."/>
            <person name="Simmons R."/>
            <person name="Seto K."/>
            <person name="Myers J."/>
            <person name="Bonds A."/>
            <person name="Quandt C.A."/>
            <person name="Barry K."/>
            <person name="Liu P."/>
            <person name="Grigoriev I."/>
            <person name="Longcore J.E."/>
            <person name="James T.Y."/>
        </authorList>
    </citation>
    <scope>NUCLEOTIDE SEQUENCE</scope>
    <source>
        <strain evidence="10">PLAUS21</strain>
    </source>
</reference>
<dbReference type="Pfam" id="PF08564">
    <property type="entry name" value="CDC37_C"/>
    <property type="match status" value="1"/>
</dbReference>
<dbReference type="EMBL" id="JADGKB010000005">
    <property type="protein sequence ID" value="KAJ3261539.1"/>
    <property type="molecule type" value="Genomic_DNA"/>
</dbReference>
<dbReference type="GO" id="GO:0051082">
    <property type="term" value="F:unfolded protein binding"/>
    <property type="evidence" value="ECO:0007669"/>
    <property type="project" value="TreeGrafter"/>
</dbReference>
<keyword evidence="3" id="KW-0963">Cytoplasm</keyword>
<evidence type="ECO:0000256" key="5">
    <source>
        <dbReference type="ARBA" id="ARBA00031396"/>
    </source>
</evidence>